<feature type="compositionally biased region" description="Polar residues" evidence="1">
    <location>
        <begin position="125"/>
        <end position="134"/>
    </location>
</feature>
<dbReference type="EMBL" id="JANJYJ010000003">
    <property type="protein sequence ID" value="KAK3223167.1"/>
    <property type="molecule type" value="Genomic_DNA"/>
</dbReference>
<organism evidence="2 3">
    <name type="scientific">Dipteronia sinensis</name>
    <dbReference type="NCBI Taxonomy" id="43782"/>
    <lineage>
        <taxon>Eukaryota</taxon>
        <taxon>Viridiplantae</taxon>
        <taxon>Streptophyta</taxon>
        <taxon>Embryophyta</taxon>
        <taxon>Tracheophyta</taxon>
        <taxon>Spermatophyta</taxon>
        <taxon>Magnoliopsida</taxon>
        <taxon>eudicotyledons</taxon>
        <taxon>Gunneridae</taxon>
        <taxon>Pentapetalae</taxon>
        <taxon>rosids</taxon>
        <taxon>malvids</taxon>
        <taxon>Sapindales</taxon>
        <taxon>Sapindaceae</taxon>
        <taxon>Hippocastanoideae</taxon>
        <taxon>Acereae</taxon>
        <taxon>Dipteronia</taxon>
    </lineage>
</organism>
<gene>
    <name evidence="2" type="ORF">Dsin_010192</name>
</gene>
<proteinExistence type="predicted"/>
<evidence type="ECO:0000256" key="1">
    <source>
        <dbReference type="SAM" id="MobiDB-lite"/>
    </source>
</evidence>
<feature type="region of interest" description="Disordered" evidence="1">
    <location>
        <begin position="108"/>
        <end position="134"/>
    </location>
</feature>
<dbReference type="AlphaFoldDB" id="A0AAE0AT82"/>
<dbReference type="PANTHER" id="PTHR21726:SF57">
    <property type="entry name" value="SERINE-RICH ADHESIN FOR PLATELETS-LIKE PROTEIN"/>
    <property type="match status" value="1"/>
</dbReference>
<sequence>MPNRECLSWNPVESRVCKVQNRPIERFQTEILPPKSAKSIPFTHHKLLSPIKNPGFIPTKNTAYLMEAAAKIIEASPQSTAKSRRLSVASLVPLKIWDLKDKLEAAHIASRPQKSNEPVAVRYTKGQNSDQSHS</sequence>
<keyword evidence="3" id="KW-1185">Reference proteome</keyword>
<name>A0AAE0AT82_9ROSI</name>
<evidence type="ECO:0000313" key="2">
    <source>
        <dbReference type="EMBL" id="KAK3223167.1"/>
    </source>
</evidence>
<dbReference type="Proteomes" id="UP001281410">
    <property type="component" value="Unassembled WGS sequence"/>
</dbReference>
<reference evidence="2" key="1">
    <citation type="journal article" date="2023" name="Plant J.">
        <title>Genome sequences and population genomics provide insights into the demographic history, inbreeding, and mutation load of two 'living fossil' tree species of Dipteronia.</title>
        <authorList>
            <person name="Feng Y."/>
            <person name="Comes H.P."/>
            <person name="Chen J."/>
            <person name="Zhu S."/>
            <person name="Lu R."/>
            <person name="Zhang X."/>
            <person name="Li P."/>
            <person name="Qiu J."/>
            <person name="Olsen K.M."/>
            <person name="Qiu Y."/>
        </authorList>
    </citation>
    <scope>NUCLEOTIDE SEQUENCE</scope>
    <source>
        <strain evidence="2">NBL</strain>
    </source>
</reference>
<comment type="caution">
    <text evidence="2">The sequence shown here is derived from an EMBL/GenBank/DDBJ whole genome shotgun (WGS) entry which is preliminary data.</text>
</comment>
<accession>A0AAE0AT82</accession>
<evidence type="ECO:0000313" key="3">
    <source>
        <dbReference type="Proteomes" id="UP001281410"/>
    </source>
</evidence>
<dbReference type="PANTHER" id="PTHR21726">
    <property type="entry name" value="PHOSPHATIDYLINOSITOL N-ACETYLGLUCOSAMINYLTRANSFERASE SUBUNIT P DOWN SYNDROME CRITICAL REGION PROTEIN 5 -RELATED"/>
    <property type="match status" value="1"/>
</dbReference>
<protein>
    <submittedName>
        <fullName evidence="2">Uncharacterized protein</fullName>
    </submittedName>
</protein>